<dbReference type="EMBL" id="CAMPGE010019684">
    <property type="protein sequence ID" value="CAI2378003.1"/>
    <property type="molecule type" value="Genomic_DNA"/>
</dbReference>
<evidence type="ECO:0000256" key="1">
    <source>
        <dbReference type="ARBA" id="ARBA00004141"/>
    </source>
</evidence>
<feature type="transmembrane region" description="Helical" evidence="5">
    <location>
        <begin position="147"/>
        <end position="168"/>
    </location>
</feature>
<feature type="transmembrane region" description="Helical" evidence="5">
    <location>
        <begin position="215"/>
        <end position="235"/>
    </location>
</feature>
<evidence type="ECO:0000313" key="6">
    <source>
        <dbReference type="EMBL" id="CAI2378003.1"/>
    </source>
</evidence>
<keyword evidence="7" id="KW-1185">Reference proteome</keyword>
<sequence length="269" mass="31421">MLNKVFLKSFLSKGHPTQIACRRFSQQSPNKKEDLRDAKADRFARQFLKQDYEDHQRRQKESKKRRFPLFTLLMTGGATFIHYYWNNWNFERAKRNFVFSEMNALNGNPQSALFQPLSFEVPYYYVMNIPGLFISSFLIEKYFGSKILLGLYLTNCLASSIITVINHRRIGFSEVRKRGRMSNHNGNISLFLSSILVGCNPQMILFGGSSPFTTFYFYYLWLLYLILYFTSQVASDPKFRVRNYNESHIAGVAAGLALGFILRKRIVLR</sequence>
<evidence type="ECO:0000256" key="4">
    <source>
        <dbReference type="ARBA" id="ARBA00023136"/>
    </source>
</evidence>
<dbReference type="AlphaFoldDB" id="A0AAD1XSE7"/>
<keyword evidence="3 5" id="KW-1133">Transmembrane helix</keyword>
<name>A0AAD1XSE7_EUPCR</name>
<evidence type="ECO:0000256" key="2">
    <source>
        <dbReference type="ARBA" id="ARBA00022692"/>
    </source>
</evidence>
<feature type="transmembrane region" description="Helical" evidence="5">
    <location>
        <begin position="67"/>
        <end position="85"/>
    </location>
</feature>
<proteinExistence type="predicted"/>
<dbReference type="GO" id="GO:0016020">
    <property type="term" value="C:membrane"/>
    <property type="evidence" value="ECO:0007669"/>
    <property type="project" value="UniProtKB-SubCell"/>
</dbReference>
<comment type="caution">
    <text evidence="6">The sequence shown here is derived from an EMBL/GenBank/DDBJ whole genome shotgun (WGS) entry which is preliminary data.</text>
</comment>
<evidence type="ECO:0000256" key="3">
    <source>
        <dbReference type="ARBA" id="ARBA00022989"/>
    </source>
</evidence>
<accession>A0AAD1XSE7</accession>
<dbReference type="Proteomes" id="UP001295684">
    <property type="component" value="Unassembled WGS sequence"/>
</dbReference>
<evidence type="ECO:0000256" key="5">
    <source>
        <dbReference type="SAM" id="Phobius"/>
    </source>
</evidence>
<evidence type="ECO:0000313" key="7">
    <source>
        <dbReference type="Proteomes" id="UP001295684"/>
    </source>
</evidence>
<comment type="subcellular location">
    <subcellularLocation>
        <location evidence="1">Membrane</location>
        <topology evidence="1">Multi-pass membrane protein</topology>
    </subcellularLocation>
</comment>
<dbReference type="InterPro" id="IPR035952">
    <property type="entry name" value="Rhomboid-like_sf"/>
</dbReference>
<feature type="transmembrane region" description="Helical" evidence="5">
    <location>
        <begin position="188"/>
        <end position="208"/>
    </location>
</feature>
<protein>
    <submittedName>
        <fullName evidence="6">Uncharacterized protein</fullName>
    </submittedName>
</protein>
<dbReference type="SUPFAM" id="SSF144091">
    <property type="entry name" value="Rhomboid-like"/>
    <property type="match status" value="1"/>
</dbReference>
<organism evidence="6 7">
    <name type="scientific">Euplotes crassus</name>
    <dbReference type="NCBI Taxonomy" id="5936"/>
    <lineage>
        <taxon>Eukaryota</taxon>
        <taxon>Sar</taxon>
        <taxon>Alveolata</taxon>
        <taxon>Ciliophora</taxon>
        <taxon>Intramacronucleata</taxon>
        <taxon>Spirotrichea</taxon>
        <taxon>Hypotrichia</taxon>
        <taxon>Euplotida</taxon>
        <taxon>Euplotidae</taxon>
        <taxon>Moneuplotes</taxon>
    </lineage>
</organism>
<keyword evidence="2 5" id="KW-0812">Transmembrane</keyword>
<keyword evidence="4 5" id="KW-0472">Membrane</keyword>
<reference evidence="6" key="1">
    <citation type="submission" date="2023-07" db="EMBL/GenBank/DDBJ databases">
        <authorList>
            <consortium name="AG Swart"/>
            <person name="Singh M."/>
            <person name="Singh A."/>
            <person name="Seah K."/>
            <person name="Emmerich C."/>
        </authorList>
    </citation>
    <scope>NUCLEOTIDE SEQUENCE</scope>
    <source>
        <strain evidence="6">DP1</strain>
    </source>
</reference>
<dbReference type="Gene3D" id="1.20.1540.10">
    <property type="entry name" value="Rhomboid-like"/>
    <property type="match status" value="1"/>
</dbReference>
<gene>
    <name evidence="6" type="ORF">ECRASSUSDP1_LOCUS19394</name>
</gene>